<feature type="domain" description="RING-type" evidence="4">
    <location>
        <begin position="114"/>
        <end position="156"/>
    </location>
</feature>
<keyword evidence="3" id="KW-0812">Transmembrane</keyword>
<keyword evidence="1" id="KW-0479">Metal-binding</keyword>
<dbReference type="EMBL" id="RWGY01000011">
    <property type="protein sequence ID" value="TVU29894.1"/>
    <property type="molecule type" value="Genomic_DNA"/>
</dbReference>
<keyword evidence="3" id="KW-1133">Transmembrane helix</keyword>
<proteinExistence type="predicted"/>
<dbReference type="Gene3D" id="3.30.40.10">
    <property type="entry name" value="Zinc/RING finger domain, C3HC4 (zinc finger)"/>
    <property type="match status" value="1"/>
</dbReference>
<name>A0A5J9V2Z3_9POAL</name>
<feature type="transmembrane region" description="Helical" evidence="3">
    <location>
        <begin position="20"/>
        <end position="43"/>
    </location>
</feature>
<feature type="region of interest" description="Disordered" evidence="2">
    <location>
        <begin position="166"/>
        <end position="243"/>
    </location>
</feature>
<dbReference type="InterPro" id="IPR013083">
    <property type="entry name" value="Znf_RING/FYVE/PHD"/>
</dbReference>
<feature type="compositionally biased region" description="Low complexity" evidence="2">
    <location>
        <begin position="231"/>
        <end position="243"/>
    </location>
</feature>
<reference evidence="5 6" key="1">
    <citation type="journal article" date="2019" name="Sci. Rep.">
        <title>A high-quality genome of Eragrostis curvula grass provides insights into Poaceae evolution and supports new strategies to enhance forage quality.</title>
        <authorList>
            <person name="Carballo J."/>
            <person name="Santos B.A.C.M."/>
            <person name="Zappacosta D."/>
            <person name="Garbus I."/>
            <person name="Selva J.P."/>
            <person name="Gallo C.A."/>
            <person name="Diaz A."/>
            <person name="Albertini E."/>
            <person name="Caccamo M."/>
            <person name="Echenique V."/>
        </authorList>
    </citation>
    <scope>NUCLEOTIDE SEQUENCE [LARGE SCALE GENOMIC DNA]</scope>
    <source>
        <strain evidence="6">cv. Victoria</strain>
        <tissue evidence="5">Leaf</tissue>
    </source>
</reference>
<sequence>MSSPSDSKGGGGGGAMGMNMVTTVMAFSVSAFFVLFVFVRLLCARLRLRTDHAAAHAGDAFVLQTYNVERGIHGLEPSVVTSFPTVKLGDVTPPGQEESQLRHLHPYLLVCFQCTVCLEEYAAKDVVRVLPACGHAFHAACIDAWLRQHPTCPVCRASLRAAKNHHHHRATTARAPASSSDVAASPHRSAADQIDAEHADRLEIVYEEPGSSAPEQQSAAVVDRSTGCGESARQSASSASEHR</sequence>
<dbReference type="CDD" id="cd16461">
    <property type="entry name" value="RING-H2_EL5-like"/>
    <property type="match status" value="1"/>
</dbReference>
<protein>
    <recommendedName>
        <fullName evidence="4">RING-type domain-containing protein</fullName>
    </recommendedName>
</protein>
<comment type="caution">
    <text evidence="5">The sequence shown here is derived from an EMBL/GenBank/DDBJ whole genome shotgun (WGS) entry which is preliminary data.</text>
</comment>
<dbReference type="OrthoDB" id="8062037at2759"/>
<dbReference type="PANTHER" id="PTHR47035">
    <property type="entry name" value="OS11G0150450 PROTEIN"/>
    <property type="match status" value="1"/>
</dbReference>
<dbReference type="GO" id="GO:0008270">
    <property type="term" value="F:zinc ion binding"/>
    <property type="evidence" value="ECO:0007669"/>
    <property type="project" value="UniProtKB-KW"/>
</dbReference>
<gene>
    <name evidence="5" type="ORF">EJB05_21485</name>
</gene>
<keyword evidence="3" id="KW-0472">Membrane</keyword>
<evidence type="ECO:0000256" key="3">
    <source>
        <dbReference type="SAM" id="Phobius"/>
    </source>
</evidence>
<keyword evidence="1" id="KW-0863">Zinc-finger</keyword>
<dbReference type="SMART" id="SM00184">
    <property type="entry name" value="RING"/>
    <property type="match status" value="1"/>
</dbReference>
<evidence type="ECO:0000256" key="2">
    <source>
        <dbReference type="SAM" id="MobiDB-lite"/>
    </source>
</evidence>
<accession>A0A5J9V2Z3</accession>
<organism evidence="5 6">
    <name type="scientific">Eragrostis curvula</name>
    <name type="common">weeping love grass</name>
    <dbReference type="NCBI Taxonomy" id="38414"/>
    <lineage>
        <taxon>Eukaryota</taxon>
        <taxon>Viridiplantae</taxon>
        <taxon>Streptophyta</taxon>
        <taxon>Embryophyta</taxon>
        <taxon>Tracheophyta</taxon>
        <taxon>Spermatophyta</taxon>
        <taxon>Magnoliopsida</taxon>
        <taxon>Liliopsida</taxon>
        <taxon>Poales</taxon>
        <taxon>Poaceae</taxon>
        <taxon>PACMAD clade</taxon>
        <taxon>Chloridoideae</taxon>
        <taxon>Eragrostideae</taxon>
        <taxon>Eragrostidinae</taxon>
        <taxon>Eragrostis</taxon>
    </lineage>
</organism>
<dbReference type="InterPro" id="IPR001841">
    <property type="entry name" value="Znf_RING"/>
</dbReference>
<evidence type="ECO:0000313" key="5">
    <source>
        <dbReference type="EMBL" id="TVU29894.1"/>
    </source>
</evidence>
<feature type="compositionally biased region" description="Low complexity" evidence="2">
    <location>
        <begin position="172"/>
        <end position="185"/>
    </location>
</feature>
<dbReference type="Pfam" id="PF13639">
    <property type="entry name" value="zf-RING_2"/>
    <property type="match status" value="1"/>
</dbReference>
<dbReference type="Gramene" id="TVU29894">
    <property type="protein sequence ID" value="TVU29894"/>
    <property type="gene ID" value="EJB05_21485"/>
</dbReference>
<dbReference type="InterPro" id="IPR053070">
    <property type="entry name" value="RING-type_E3_ubiquitin-ligase"/>
</dbReference>
<keyword evidence="6" id="KW-1185">Reference proteome</keyword>
<keyword evidence="1" id="KW-0862">Zinc</keyword>
<evidence type="ECO:0000256" key="1">
    <source>
        <dbReference type="PROSITE-ProRule" id="PRU00175"/>
    </source>
</evidence>
<evidence type="ECO:0000259" key="4">
    <source>
        <dbReference type="PROSITE" id="PS50089"/>
    </source>
</evidence>
<evidence type="ECO:0000313" key="6">
    <source>
        <dbReference type="Proteomes" id="UP000324897"/>
    </source>
</evidence>
<dbReference type="SUPFAM" id="SSF57850">
    <property type="entry name" value="RING/U-box"/>
    <property type="match status" value="1"/>
</dbReference>
<dbReference type="PROSITE" id="PS50089">
    <property type="entry name" value="ZF_RING_2"/>
    <property type="match status" value="1"/>
</dbReference>
<feature type="compositionally biased region" description="Basic and acidic residues" evidence="2">
    <location>
        <begin position="195"/>
        <end position="204"/>
    </location>
</feature>
<dbReference type="Proteomes" id="UP000324897">
    <property type="component" value="Chromosome 1"/>
</dbReference>
<dbReference type="AlphaFoldDB" id="A0A5J9V2Z3"/>
<dbReference type="PANTHER" id="PTHR47035:SF7">
    <property type="entry name" value="OS02G0528000 PROTEIN"/>
    <property type="match status" value="1"/>
</dbReference>